<gene>
    <name evidence="1" type="ORF">RDB_LOCUS15499</name>
</gene>
<organism evidence="1 2">
    <name type="scientific">Rhizoctonia solani</name>
    <dbReference type="NCBI Taxonomy" id="456999"/>
    <lineage>
        <taxon>Eukaryota</taxon>
        <taxon>Fungi</taxon>
        <taxon>Dikarya</taxon>
        <taxon>Basidiomycota</taxon>
        <taxon>Agaricomycotina</taxon>
        <taxon>Agaricomycetes</taxon>
        <taxon>Cantharellales</taxon>
        <taxon>Ceratobasidiaceae</taxon>
        <taxon>Rhizoctonia</taxon>
    </lineage>
</organism>
<protein>
    <submittedName>
        <fullName evidence="1">Uncharacterized protein</fullName>
    </submittedName>
</protein>
<dbReference type="AlphaFoldDB" id="A0A8H2XI15"/>
<comment type="caution">
    <text evidence="1">The sequence shown here is derived from an EMBL/GenBank/DDBJ whole genome shotgun (WGS) entry which is preliminary data.</text>
</comment>
<dbReference type="Proteomes" id="UP000663853">
    <property type="component" value="Unassembled WGS sequence"/>
</dbReference>
<sequence>MSIDYNAILIAYVFLGCFDHITERERDVVRFVLHLLTCYDPLTGELPMTRNVALLAQIYVHELCVMTVYYRRENEGFSWNNQTDPRTLLDAVMGPLTRNLSHGQHQNIVHTLDNAETVLAYPLDMLNELVANWKNSKRNRELALRLNRSGSSLKQKRLVENTPRSECLKELELLSANTQRPKPQAKSRSFRSILPKLGIRSRINSFGSSGLKEHCESWGKTDAYHVIDDAFEKELQELVEHGPDVDCLCHTGHLCFIHTEGHPCDYESRSKVASRRQIGRRLQAGLKMVMPSR</sequence>
<reference evidence="1" key="1">
    <citation type="submission" date="2021-01" db="EMBL/GenBank/DDBJ databases">
        <authorList>
            <person name="Kaushik A."/>
        </authorList>
    </citation>
    <scope>NUCLEOTIDE SEQUENCE</scope>
    <source>
        <strain evidence="1">AG6-10EEA</strain>
    </source>
</reference>
<proteinExistence type="predicted"/>
<evidence type="ECO:0000313" key="1">
    <source>
        <dbReference type="EMBL" id="CAE6423537.1"/>
    </source>
</evidence>
<name>A0A8H2XI15_9AGAM</name>
<evidence type="ECO:0000313" key="2">
    <source>
        <dbReference type="Proteomes" id="UP000663853"/>
    </source>
</evidence>
<accession>A0A8H2XI15</accession>
<dbReference type="EMBL" id="CAJMXA010000269">
    <property type="protein sequence ID" value="CAE6423537.1"/>
    <property type="molecule type" value="Genomic_DNA"/>
</dbReference>